<protein>
    <recommendedName>
        <fullName evidence="4">HlyD family secretion protein</fullName>
    </recommendedName>
</protein>
<evidence type="ECO:0000313" key="2">
    <source>
        <dbReference type="EMBL" id="GAL83192.1"/>
    </source>
</evidence>
<feature type="coiled-coil region" evidence="1">
    <location>
        <begin position="73"/>
        <end position="100"/>
    </location>
</feature>
<evidence type="ECO:0000313" key="3">
    <source>
        <dbReference type="Proteomes" id="UP000030185"/>
    </source>
</evidence>
<dbReference type="SUPFAM" id="SSF111369">
    <property type="entry name" value="HlyD-like secretion proteins"/>
    <property type="match status" value="1"/>
</dbReference>
<dbReference type="Gene3D" id="2.40.50.100">
    <property type="match status" value="1"/>
</dbReference>
<dbReference type="GO" id="GO:1990281">
    <property type="term" value="C:efflux pump complex"/>
    <property type="evidence" value="ECO:0007669"/>
    <property type="project" value="TreeGrafter"/>
</dbReference>
<evidence type="ECO:0008006" key="4">
    <source>
        <dbReference type="Google" id="ProtNLM"/>
    </source>
</evidence>
<organism evidence="2 3">
    <name type="scientific">Sporocytophaga myxococcoides</name>
    <dbReference type="NCBI Taxonomy" id="153721"/>
    <lineage>
        <taxon>Bacteria</taxon>
        <taxon>Pseudomonadati</taxon>
        <taxon>Bacteroidota</taxon>
        <taxon>Cytophagia</taxon>
        <taxon>Cytophagales</taxon>
        <taxon>Cytophagaceae</taxon>
        <taxon>Sporocytophaga</taxon>
    </lineage>
</organism>
<evidence type="ECO:0000256" key="1">
    <source>
        <dbReference type="SAM" id="Coils"/>
    </source>
</evidence>
<gene>
    <name evidence="2" type="ORF">MYP_418</name>
</gene>
<dbReference type="GO" id="GO:0015562">
    <property type="term" value="F:efflux transmembrane transporter activity"/>
    <property type="evidence" value="ECO:0007669"/>
    <property type="project" value="TreeGrafter"/>
</dbReference>
<dbReference type="STRING" id="153721.MYP_418"/>
<sequence>MSCSKQTSYDATGTFEAVETIISSEGNGVIKEFELEEGQDLSQGQYVGYIDTIQLFLKMKQLEAQIKSTISQKPDISRQIASLKAQIKAAEKDKERFTDLAKEDAIPQKQLDDITAQVDVLHRQLDALYSSLNITSKGITLQADPITIQIAQVEDQLRKSIILNPVKGTVLSKYVEANEIASVGKPLYKIADLSTIILRAYITGSQLPIVKLNQKVKVLVYADKGSYKEYSGMIEWISSTAEFTPKTIQTKDERANLVYAIKIRVKNDGYLKIGMYGEVKL</sequence>
<dbReference type="eggNOG" id="COG1566">
    <property type="taxonomic scope" value="Bacteria"/>
</dbReference>
<reference evidence="2 3" key="1">
    <citation type="submission" date="2014-09" db="EMBL/GenBank/DDBJ databases">
        <title>Sporocytophaga myxococcoides PG-01 genome sequencing.</title>
        <authorList>
            <person name="Liu L."/>
            <person name="Gao P.J."/>
            <person name="Chen G.J."/>
            <person name="Wang L.S."/>
        </authorList>
    </citation>
    <scope>NUCLEOTIDE SEQUENCE [LARGE SCALE GENOMIC DNA]</scope>
    <source>
        <strain evidence="2 3">PG-01</strain>
    </source>
</reference>
<dbReference type="Proteomes" id="UP000030185">
    <property type="component" value="Unassembled WGS sequence"/>
</dbReference>
<dbReference type="Gene3D" id="2.40.30.170">
    <property type="match status" value="1"/>
</dbReference>
<dbReference type="AlphaFoldDB" id="A0A098L9B6"/>
<proteinExistence type="predicted"/>
<accession>A0A098L9B6</accession>
<dbReference type="EMBL" id="BBLT01000001">
    <property type="protein sequence ID" value="GAL83192.1"/>
    <property type="molecule type" value="Genomic_DNA"/>
</dbReference>
<name>A0A098L9B6_9BACT</name>
<dbReference type="PANTHER" id="PTHR30469:SF33">
    <property type="entry name" value="SLR1207 PROTEIN"/>
    <property type="match status" value="1"/>
</dbReference>
<keyword evidence="3" id="KW-1185">Reference proteome</keyword>
<comment type="caution">
    <text evidence="2">The sequence shown here is derived from an EMBL/GenBank/DDBJ whole genome shotgun (WGS) entry which is preliminary data.</text>
</comment>
<dbReference type="PANTHER" id="PTHR30469">
    <property type="entry name" value="MULTIDRUG RESISTANCE PROTEIN MDTA"/>
    <property type="match status" value="1"/>
</dbReference>
<keyword evidence="1" id="KW-0175">Coiled coil</keyword>